<keyword evidence="3" id="KW-0732">Signal</keyword>
<dbReference type="CDD" id="cd02120">
    <property type="entry name" value="PA_subtilisin_like"/>
    <property type="match status" value="1"/>
</dbReference>
<dbReference type="SUPFAM" id="SSF52743">
    <property type="entry name" value="Subtilisin-like"/>
    <property type="match status" value="1"/>
</dbReference>
<evidence type="ECO:0000256" key="3">
    <source>
        <dbReference type="ARBA" id="ARBA00022729"/>
    </source>
</evidence>
<dbReference type="InterPro" id="IPR023828">
    <property type="entry name" value="Peptidase_S8_Ser-AS"/>
</dbReference>
<comment type="similarity">
    <text evidence="1 6">Belongs to the peptidase S8 family.</text>
</comment>
<dbReference type="Gene3D" id="3.40.50.200">
    <property type="entry name" value="Peptidase S8/S53 domain"/>
    <property type="match status" value="1"/>
</dbReference>
<dbReference type="Pfam" id="PF00082">
    <property type="entry name" value="Peptidase_S8"/>
    <property type="match status" value="1"/>
</dbReference>
<dbReference type="Gramene" id="ONK65590">
    <property type="protein sequence ID" value="ONK65590"/>
    <property type="gene ID" value="A4U43_C07F38650"/>
</dbReference>
<dbReference type="Proteomes" id="UP000243459">
    <property type="component" value="Chromosome 7"/>
</dbReference>
<dbReference type="Gene3D" id="3.50.30.30">
    <property type="match status" value="1"/>
</dbReference>
<dbReference type="PROSITE" id="PS51892">
    <property type="entry name" value="SUBTILASE"/>
    <property type="match status" value="1"/>
</dbReference>
<organism evidence="9 10">
    <name type="scientific">Asparagus officinalis</name>
    <name type="common">Garden asparagus</name>
    <dbReference type="NCBI Taxonomy" id="4686"/>
    <lineage>
        <taxon>Eukaryota</taxon>
        <taxon>Viridiplantae</taxon>
        <taxon>Streptophyta</taxon>
        <taxon>Embryophyta</taxon>
        <taxon>Tracheophyta</taxon>
        <taxon>Spermatophyta</taxon>
        <taxon>Magnoliopsida</taxon>
        <taxon>Liliopsida</taxon>
        <taxon>Asparagales</taxon>
        <taxon>Asparagaceae</taxon>
        <taxon>Asparagoideae</taxon>
        <taxon>Asparagus</taxon>
    </lineage>
</organism>
<dbReference type="GO" id="GO:0004252">
    <property type="term" value="F:serine-type endopeptidase activity"/>
    <property type="evidence" value="ECO:0007669"/>
    <property type="project" value="InterPro"/>
</dbReference>
<proteinExistence type="inferred from homology"/>
<evidence type="ECO:0000259" key="7">
    <source>
        <dbReference type="Pfam" id="PF00082"/>
    </source>
</evidence>
<evidence type="ECO:0000256" key="2">
    <source>
        <dbReference type="ARBA" id="ARBA00022670"/>
    </source>
</evidence>
<dbReference type="OMA" id="WEFGHIS"/>
<evidence type="ECO:0000256" key="1">
    <source>
        <dbReference type="ARBA" id="ARBA00011073"/>
    </source>
</evidence>
<dbReference type="InterPro" id="IPR000209">
    <property type="entry name" value="Peptidase_S8/S53_dom"/>
</dbReference>
<sequence>MYKACSVYGCYGTDIIQAMDSAVKDGVHILSLSLGGEPREFDIDVLAIAAFSAVRNGVFVAFAAGNSGPDEGTVTNVAPWITTVGAGSIDRKFPARVTLGSGEVYIGQSIYQGSPNFTGMAPLVYVPQCMVSDTKVKEKILVCEYADVAYSGMRVAAAGGVGLIGLTGSFDGEGIPVESFTLPGLTLGYFESQKLLKYINSTSNPIASLQFDYRTIVGESRAPTVAAFSSRGPNSVVPDILKPDILAPGMNILASWPTETPVTDDLRRAGFNIISGTSMSCPHIAGVAALLKAEHPNWSPAMIRSAMMTTAFPLDNSYRPIFLDESLKPANALAIGAGHVDPVRAKNPGLVYDLGVQDYINLLCTMNYTEEQIKRFMPEPSACSKFGGGVGDLNYPSFVAIFDAETKARTLTRTLTKVSELPETYEARVVNPRPDKVEVVVEPKKLWFGGQGESLSYKVRFVSKVDEISYTEVEREYGYIMWENTEHQVKSPVVFMWK</sequence>
<dbReference type="EMBL" id="CM007387">
    <property type="protein sequence ID" value="ONK65590.1"/>
    <property type="molecule type" value="Genomic_DNA"/>
</dbReference>
<evidence type="ECO:0000256" key="4">
    <source>
        <dbReference type="ARBA" id="ARBA00022801"/>
    </source>
</evidence>
<dbReference type="Gene3D" id="2.60.40.2310">
    <property type="match status" value="1"/>
</dbReference>
<dbReference type="InterPro" id="IPR041469">
    <property type="entry name" value="Subtilisin-like_FN3"/>
</dbReference>
<feature type="domain" description="Subtilisin-like protease fibronectin type-III" evidence="8">
    <location>
        <begin position="392"/>
        <end position="494"/>
    </location>
</feature>
<dbReference type="PANTHER" id="PTHR10795">
    <property type="entry name" value="PROPROTEIN CONVERTASE SUBTILISIN/KEXIN"/>
    <property type="match status" value="1"/>
</dbReference>
<evidence type="ECO:0000313" key="9">
    <source>
        <dbReference type="EMBL" id="ONK65590.1"/>
    </source>
</evidence>
<gene>
    <name evidence="9" type="ORF">A4U43_C07F38650</name>
</gene>
<dbReference type="AlphaFoldDB" id="A0A5P1ENI4"/>
<keyword evidence="4" id="KW-0378">Hydrolase</keyword>
<comment type="caution">
    <text evidence="6">Lacks conserved residue(s) required for the propagation of feature annotation.</text>
</comment>
<accession>A0A5P1ENI4</accession>
<dbReference type="GO" id="GO:0006508">
    <property type="term" value="P:proteolysis"/>
    <property type="evidence" value="ECO:0007669"/>
    <property type="project" value="UniProtKB-KW"/>
</dbReference>
<dbReference type="InterPro" id="IPR036852">
    <property type="entry name" value="Peptidase_S8/S53_dom_sf"/>
</dbReference>
<evidence type="ECO:0000259" key="8">
    <source>
        <dbReference type="Pfam" id="PF17766"/>
    </source>
</evidence>
<keyword evidence="5" id="KW-0720">Serine protease</keyword>
<name>A0A5P1ENI4_ASPOF</name>
<protein>
    <recommendedName>
        <fullName evidence="11">Peptidase S8/S53 domain-containing protein</fullName>
    </recommendedName>
</protein>
<reference evidence="10" key="1">
    <citation type="journal article" date="2017" name="Nat. Commun.">
        <title>The asparagus genome sheds light on the origin and evolution of a young Y chromosome.</title>
        <authorList>
            <person name="Harkess A."/>
            <person name="Zhou J."/>
            <person name="Xu C."/>
            <person name="Bowers J.E."/>
            <person name="Van der Hulst R."/>
            <person name="Ayyampalayam S."/>
            <person name="Mercati F."/>
            <person name="Riccardi P."/>
            <person name="McKain M.R."/>
            <person name="Kakrana A."/>
            <person name="Tang H."/>
            <person name="Ray J."/>
            <person name="Groenendijk J."/>
            <person name="Arikit S."/>
            <person name="Mathioni S.M."/>
            <person name="Nakano M."/>
            <person name="Shan H."/>
            <person name="Telgmann-Rauber A."/>
            <person name="Kanno A."/>
            <person name="Yue Z."/>
            <person name="Chen H."/>
            <person name="Li W."/>
            <person name="Chen Y."/>
            <person name="Xu X."/>
            <person name="Zhang Y."/>
            <person name="Luo S."/>
            <person name="Chen H."/>
            <person name="Gao J."/>
            <person name="Mao Z."/>
            <person name="Pires J.C."/>
            <person name="Luo M."/>
            <person name="Kudrna D."/>
            <person name="Wing R.A."/>
            <person name="Meyers B.C."/>
            <person name="Yi K."/>
            <person name="Kong H."/>
            <person name="Lavrijsen P."/>
            <person name="Sunseri F."/>
            <person name="Falavigna A."/>
            <person name="Ye Y."/>
            <person name="Leebens-Mack J.H."/>
            <person name="Chen G."/>
        </authorList>
    </citation>
    <scope>NUCLEOTIDE SEQUENCE [LARGE SCALE GENOMIC DNA]</scope>
    <source>
        <strain evidence="10">cv. DH0086</strain>
    </source>
</reference>
<dbReference type="Pfam" id="PF17766">
    <property type="entry name" value="fn3_6"/>
    <property type="match status" value="1"/>
</dbReference>
<evidence type="ECO:0008006" key="11">
    <source>
        <dbReference type="Google" id="ProtNLM"/>
    </source>
</evidence>
<evidence type="ECO:0000313" key="10">
    <source>
        <dbReference type="Proteomes" id="UP000243459"/>
    </source>
</evidence>
<evidence type="ECO:0000256" key="6">
    <source>
        <dbReference type="PROSITE-ProRule" id="PRU01240"/>
    </source>
</evidence>
<feature type="domain" description="Peptidase S8/S53" evidence="7">
    <location>
        <begin position="3"/>
        <end position="315"/>
    </location>
</feature>
<keyword evidence="2" id="KW-0645">Protease</keyword>
<dbReference type="PROSITE" id="PS00138">
    <property type="entry name" value="SUBTILASE_SER"/>
    <property type="match status" value="1"/>
</dbReference>
<evidence type="ECO:0000256" key="5">
    <source>
        <dbReference type="ARBA" id="ARBA00022825"/>
    </source>
</evidence>
<dbReference type="InterPro" id="IPR045051">
    <property type="entry name" value="SBT"/>
</dbReference>
<keyword evidence="10" id="KW-1185">Reference proteome</keyword>